<proteinExistence type="inferred from homology"/>
<dbReference type="Proteomes" id="UP000247409">
    <property type="component" value="Unassembled WGS sequence"/>
</dbReference>
<evidence type="ECO:0000259" key="13">
    <source>
        <dbReference type="PROSITE" id="PS51195"/>
    </source>
</evidence>
<dbReference type="CDD" id="cd18787">
    <property type="entry name" value="SF2_C_DEAD"/>
    <property type="match status" value="1"/>
</dbReference>
<sequence>MRNHYQHAEIRHAEPTIKKKKKTIIVRIMQILFSKPKKSKKSKENYRYETQFLTPFLHKLSRGAEFDNEVETAHDVDSSDSDVTDSEDSEAHEGLKEVRGKDKKKGDLGQKKKRDKKEQKDSERLKQKKGKSKRLHIVDVAAGDTSEDDGADSEDESNSESDDESEADHSETRSDDDTADISSESGSDSEPENDSNANGNHVEKPPAPIKTFTEMGLDPRLERAIEKMDWLKPTPIQSAVIPAALHGRDVLVSAPTGSGKTAAYAIPIVQHICKSDSDVNGLRAVVLVPTRELVHQVASVLKGLCKYVDGIQVAALTGSFTGGLEKNGRRKKGNGLTFGQAADIVVGTPAAVISGKNSQEGTNLSKVEFVVVDEADLVLSYGYENDAKTALSRVPVSAQSMLLSATLEAEGMDRFKKVILRRPLIIKITSDEGVQEDDSSRALHYYAKLKIHRDRYLVTYAMLRLNVITGKVLIFVNHINTAFRLKLFLDQFKVKSAVLNSELPVNSRVHCVEQFNAGVFDILIASDESNAGDSGKESSGGKKETRSRKRMRKDSEFGLSRGMDFRDVAAVFNFDVPETAASYMHRAGRTARAGKAGTVLTLICNDKEEERLKSSGKEGGCHIAPLAFRMDQIEAFRYRVEDALRMVTDAVIHGARLADVRREIVNSEQLKDYFEDNPDDLDALQHNLTLAKNIPEHLAHIPSYLIPPALRGNVSNEPTGSRFRGKRRRRVKRGNGAGNQRKKGDPLKTFTTDGLSGSARQRYRTKHGIKKRKGRDPGQTMVKKRRRR</sequence>
<feature type="domain" description="Helicase ATP-binding" evidence="11">
    <location>
        <begin position="241"/>
        <end position="425"/>
    </location>
</feature>
<feature type="compositionally biased region" description="Acidic residues" evidence="10">
    <location>
        <begin position="78"/>
        <end position="88"/>
    </location>
</feature>
<feature type="region of interest" description="Disordered" evidence="10">
    <location>
        <begin position="530"/>
        <end position="553"/>
    </location>
</feature>
<dbReference type="SUPFAM" id="SSF52540">
    <property type="entry name" value="P-loop containing nucleoside triphosphate hydrolases"/>
    <property type="match status" value="2"/>
</dbReference>
<dbReference type="InterPro" id="IPR027417">
    <property type="entry name" value="P-loop_NTPase"/>
</dbReference>
<evidence type="ECO:0000256" key="8">
    <source>
        <dbReference type="ARBA" id="ARBA00047984"/>
    </source>
</evidence>
<feature type="domain" description="Helicase C-terminal" evidence="12">
    <location>
        <begin position="461"/>
        <end position="634"/>
    </location>
</feature>
<keyword evidence="3" id="KW-0378">Hydrolase</keyword>
<reference evidence="14 15" key="1">
    <citation type="journal article" date="2018" name="Mol. Biol. Evol.">
        <title>Analysis of the draft genome of the red seaweed Gracilariopsis chorda provides insights into genome size evolution in Rhodophyta.</title>
        <authorList>
            <person name="Lee J."/>
            <person name="Yang E.C."/>
            <person name="Graf L."/>
            <person name="Yang J.H."/>
            <person name="Qiu H."/>
            <person name="Zel Zion U."/>
            <person name="Chan C.X."/>
            <person name="Stephens T.G."/>
            <person name="Weber A.P.M."/>
            <person name="Boo G.H."/>
            <person name="Boo S.M."/>
            <person name="Kim K.M."/>
            <person name="Shin Y."/>
            <person name="Jung M."/>
            <person name="Lee S.J."/>
            <person name="Yim H.S."/>
            <person name="Lee J.H."/>
            <person name="Bhattacharya D."/>
            <person name="Yoon H.S."/>
        </authorList>
    </citation>
    <scope>NUCLEOTIDE SEQUENCE [LARGE SCALE GENOMIC DNA]</scope>
    <source>
        <strain evidence="14 15">SKKU-2015</strain>
        <tissue evidence="14">Whole body</tissue>
    </source>
</reference>
<dbReference type="Pfam" id="PF00270">
    <property type="entry name" value="DEAD"/>
    <property type="match status" value="1"/>
</dbReference>
<keyword evidence="6" id="KW-0694">RNA-binding</keyword>
<feature type="region of interest" description="Disordered" evidence="10">
    <location>
        <begin position="710"/>
        <end position="788"/>
    </location>
</feature>
<comment type="similarity">
    <text evidence="7">Belongs to the DEAD box helicase family. DDX56/DBP9 subfamily.</text>
</comment>
<dbReference type="Gene3D" id="3.40.50.300">
    <property type="entry name" value="P-loop containing nucleotide triphosphate hydrolases"/>
    <property type="match status" value="2"/>
</dbReference>
<evidence type="ECO:0000256" key="9">
    <source>
        <dbReference type="PROSITE-ProRule" id="PRU00552"/>
    </source>
</evidence>
<evidence type="ECO:0000313" key="15">
    <source>
        <dbReference type="Proteomes" id="UP000247409"/>
    </source>
</evidence>
<dbReference type="GO" id="GO:0005524">
    <property type="term" value="F:ATP binding"/>
    <property type="evidence" value="ECO:0007669"/>
    <property type="project" value="UniProtKB-KW"/>
</dbReference>
<evidence type="ECO:0000256" key="6">
    <source>
        <dbReference type="ARBA" id="ARBA00022884"/>
    </source>
</evidence>
<comment type="caution">
    <text evidence="14">The sequence shown here is derived from an EMBL/GenBank/DDBJ whole genome shotgun (WGS) entry which is preliminary data.</text>
</comment>
<feature type="compositionally biased region" description="Acidic residues" evidence="10">
    <location>
        <begin position="145"/>
        <end position="166"/>
    </location>
</feature>
<dbReference type="STRING" id="448386.A0A2V3J2Z5"/>
<organism evidence="14 15">
    <name type="scientific">Gracilariopsis chorda</name>
    <dbReference type="NCBI Taxonomy" id="448386"/>
    <lineage>
        <taxon>Eukaryota</taxon>
        <taxon>Rhodophyta</taxon>
        <taxon>Florideophyceae</taxon>
        <taxon>Rhodymeniophycidae</taxon>
        <taxon>Gracilariales</taxon>
        <taxon>Gracilariaceae</taxon>
        <taxon>Gracilariopsis</taxon>
    </lineage>
</organism>
<evidence type="ECO:0000259" key="11">
    <source>
        <dbReference type="PROSITE" id="PS51192"/>
    </source>
</evidence>
<dbReference type="InterPro" id="IPR050079">
    <property type="entry name" value="DEAD_box_RNA_helicase"/>
</dbReference>
<dbReference type="InterPro" id="IPR014014">
    <property type="entry name" value="RNA_helicase_DEAD_Q_motif"/>
</dbReference>
<evidence type="ECO:0000256" key="7">
    <source>
        <dbReference type="ARBA" id="ARBA00038041"/>
    </source>
</evidence>
<evidence type="ECO:0000259" key="12">
    <source>
        <dbReference type="PROSITE" id="PS51194"/>
    </source>
</evidence>
<protein>
    <recommendedName>
        <fullName evidence="1">RNA helicase</fullName>
        <ecNumber evidence="1">3.6.4.13</ecNumber>
    </recommendedName>
</protein>
<dbReference type="PANTHER" id="PTHR47959:SF21">
    <property type="entry name" value="DEAD-BOX HELICASE 56"/>
    <property type="match status" value="1"/>
</dbReference>
<feature type="compositionally biased region" description="Basic residues" evidence="10">
    <location>
        <begin position="723"/>
        <end position="733"/>
    </location>
</feature>
<dbReference type="AlphaFoldDB" id="A0A2V3J2Z5"/>
<dbReference type="InterPro" id="IPR011545">
    <property type="entry name" value="DEAD/DEAH_box_helicase_dom"/>
</dbReference>
<evidence type="ECO:0000256" key="5">
    <source>
        <dbReference type="ARBA" id="ARBA00022840"/>
    </source>
</evidence>
<dbReference type="Pfam" id="PF00271">
    <property type="entry name" value="Helicase_C"/>
    <property type="match status" value="1"/>
</dbReference>
<feature type="region of interest" description="Disordered" evidence="10">
    <location>
        <begin position="67"/>
        <end position="212"/>
    </location>
</feature>
<evidence type="ECO:0000256" key="2">
    <source>
        <dbReference type="ARBA" id="ARBA00022741"/>
    </source>
</evidence>
<evidence type="ECO:0000256" key="1">
    <source>
        <dbReference type="ARBA" id="ARBA00012552"/>
    </source>
</evidence>
<keyword evidence="15" id="KW-1185">Reference proteome</keyword>
<dbReference type="EC" id="3.6.4.13" evidence="1"/>
<dbReference type="OrthoDB" id="1191041at2759"/>
<feature type="short sequence motif" description="Q motif" evidence="9">
    <location>
        <begin position="210"/>
        <end position="238"/>
    </location>
</feature>
<feature type="domain" description="DEAD-box RNA helicase Q" evidence="13">
    <location>
        <begin position="210"/>
        <end position="238"/>
    </location>
</feature>
<evidence type="ECO:0000256" key="4">
    <source>
        <dbReference type="ARBA" id="ARBA00022806"/>
    </source>
</evidence>
<gene>
    <name evidence="14" type="ORF">BWQ96_01651</name>
</gene>
<feature type="compositionally biased region" description="Basic and acidic residues" evidence="10">
    <location>
        <begin position="534"/>
        <end position="544"/>
    </location>
</feature>
<dbReference type="InterPro" id="IPR001650">
    <property type="entry name" value="Helicase_C-like"/>
</dbReference>
<feature type="compositionally biased region" description="Basic residues" evidence="10">
    <location>
        <begin position="761"/>
        <end position="774"/>
    </location>
</feature>
<evidence type="ECO:0000256" key="3">
    <source>
        <dbReference type="ARBA" id="ARBA00022801"/>
    </source>
</evidence>
<keyword evidence="2" id="KW-0547">Nucleotide-binding</keyword>
<evidence type="ECO:0000256" key="10">
    <source>
        <dbReference type="SAM" id="MobiDB-lite"/>
    </source>
</evidence>
<dbReference type="GO" id="GO:0003723">
    <property type="term" value="F:RNA binding"/>
    <property type="evidence" value="ECO:0007669"/>
    <property type="project" value="UniProtKB-KW"/>
</dbReference>
<dbReference type="PROSITE" id="PS51195">
    <property type="entry name" value="Q_MOTIF"/>
    <property type="match status" value="1"/>
</dbReference>
<dbReference type="InterPro" id="IPR014001">
    <property type="entry name" value="Helicase_ATP-bd"/>
</dbReference>
<dbReference type="PROSITE" id="PS51192">
    <property type="entry name" value="HELICASE_ATP_BIND_1"/>
    <property type="match status" value="1"/>
</dbReference>
<comment type="catalytic activity">
    <reaction evidence="8">
        <text>ATP + H2O = ADP + phosphate + H(+)</text>
        <dbReference type="Rhea" id="RHEA:13065"/>
        <dbReference type="ChEBI" id="CHEBI:15377"/>
        <dbReference type="ChEBI" id="CHEBI:15378"/>
        <dbReference type="ChEBI" id="CHEBI:30616"/>
        <dbReference type="ChEBI" id="CHEBI:43474"/>
        <dbReference type="ChEBI" id="CHEBI:456216"/>
        <dbReference type="EC" id="3.6.4.13"/>
    </reaction>
</comment>
<feature type="compositionally biased region" description="Basic and acidic residues" evidence="10">
    <location>
        <begin position="167"/>
        <end position="176"/>
    </location>
</feature>
<keyword evidence="5" id="KW-0067">ATP-binding</keyword>
<feature type="compositionally biased region" description="Polar residues" evidence="10">
    <location>
        <begin position="749"/>
        <end position="759"/>
    </location>
</feature>
<dbReference type="GO" id="GO:0016787">
    <property type="term" value="F:hydrolase activity"/>
    <property type="evidence" value="ECO:0007669"/>
    <property type="project" value="UniProtKB-KW"/>
</dbReference>
<dbReference type="SMART" id="SM00490">
    <property type="entry name" value="HELICc"/>
    <property type="match status" value="1"/>
</dbReference>
<dbReference type="SMART" id="SM00487">
    <property type="entry name" value="DEXDc"/>
    <property type="match status" value="1"/>
</dbReference>
<feature type="compositionally biased region" description="Basic and acidic residues" evidence="10">
    <location>
        <begin position="89"/>
        <end position="125"/>
    </location>
</feature>
<dbReference type="GO" id="GO:0003724">
    <property type="term" value="F:RNA helicase activity"/>
    <property type="evidence" value="ECO:0007669"/>
    <property type="project" value="UniProtKB-EC"/>
</dbReference>
<feature type="compositionally biased region" description="Basic residues" evidence="10">
    <location>
        <begin position="126"/>
        <end position="135"/>
    </location>
</feature>
<dbReference type="EMBL" id="NBIV01000013">
    <property type="protein sequence ID" value="PXF48482.1"/>
    <property type="molecule type" value="Genomic_DNA"/>
</dbReference>
<dbReference type="GO" id="GO:0005829">
    <property type="term" value="C:cytosol"/>
    <property type="evidence" value="ECO:0007669"/>
    <property type="project" value="TreeGrafter"/>
</dbReference>
<keyword evidence="4 14" id="KW-0347">Helicase</keyword>
<name>A0A2V3J2Z5_9FLOR</name>
<dbReference type="PANTHER" id="PTHR47959">
    <property type="entry name" value="ATP-DEPENDENT RNA HELICASE RHLE-RELATED"/>
    <property type="match status" value="1"/>
</dbReference>
<accession>A0A2V3J2Z5</accession>
<dbReference type="PROSITE" id="PS51194">
    <property type="entry name" value="HELICASE_CTER"/>
    <property type="match status" value="1"/>
</dbReference>
<evidence type="ECO:0000313" key="14">
    <source>
        <dbReference type="EMBL" id="PXF48482.1"/>
    </source>
</evidence>